<dbReference type="OrthoDB" id="6768897at2759"/>
<reference evidence="2" key="1">
    <citation type="submission" date="2019-08" db="EMBL/GenBank/DDBJ databases">
        <title>The genome of the North American firefly Photinus pyralis.</title>
        <authorList>
            <consortium name="Photinus pyralis genome working group"/>
            <person name="Fallon T.R."/>
            <person name="Sander Lower S.E."/>
            <person name="Weng J.-K."/>
        </authorList>
    </citation>
    <scope>NUCLEOTIDE SEQUENCE</scope>
    <source>
        <strain evidence="2">TRF0915ILg1</strain>
        <tissue evidence="2">Whole body</tissue>
    </source>
</reference>
<organism evidence="2 3">
    <name type="scientific">Ignelater luminosus</name>
    <name type="common">Cucubano</name>
    <name type="synonym">Pyrophorus luminosus</name>
    <dbReference type="NCBI Taxonomy" id="2038154"/>
    <lineage>
        <taxon>Eukaryota</taxon>
        <taxon>Metazoa</taxon>
        <taxon>Ecdysozoa</taxon>
        <taxon>Arthropoda</taxon>
        <taxon>Hexapoda</taxon>
        <taxon>Insecta</taxon>
        <taxon>Pterygota</taxon>
        <taxon>Neoptera</taxon>
        <taxon>Endopterygota</taxon>
        <taxon>Coleoptera</taxon>
        <taxon>Polyphaga</taxon>
        <taxon>Elateriformia</taxon>
        <taxon>Elateroidea</taxon>
        <taxon>Elateridae</taxon>
        <taxon>Agrypninae</taxon>
        <taxon>Pyrophorini</taxon>
        <taxon>Ignelater</taxon>
    </lineage>
</organism>
<feature type="compositionally biased region" description="Basic and acidic residues" evidence="1">
    <location>
        <begin position="41"/>
        <end position="76"/>
    </location>
</feature>
<comment type="caution">
    <text evidence="2">The sequence shown here is derived from an EMBL/GenBank/DDBJ whole genome shotgun (WGS) entry which is preliminary data.</text>
</comment>
<sequence length="280" mass="32164">MARTFKYSSSEASFPEALWAELVAKSSKEGVSPHELWTSQCEEHVKLPVKDIERPNEGKKNTQGKDDFMSETRDQSESSEEEDLSDCDFEPPEDYEEPLEALSKNVRDRSSLQKPKIYEDFVMTNENIMTETETPDSYYDAVNGKDSYHWIKSCSRWKRMIHGKLALYLKEVKPPHAKFKVTAKKTLYFLGLEIERSEDGSAKICQQAYAQKILERFGFQDCKPVSTPMTKEPENSKPIRESDKGSDFLYRQAVGALMYLMVGTRPDLVFSVSFLSRSLD</sequence>
<gene>
    <name evidence="2" type="ORF">ILUMI_14258</name>
</gene>
<keyword evidence="3" id="KW-1185">Reference proteome</keyword>
<evidence type="ECO:0000256" key="1">
    <source>
        <dbReference type="SAM" id="MobiDB-lite"/>
    </source>
</evidence>
<protein>
    <recommendedName>
        <fullName evidence="4">Reverse transcriptase Ty1/copia-type domain-containing protein</fullName>
    </recommendedName>
</protein>
<name>A0A8K0G510_IGNLU</name>
<proteinExistence type="predicted"/>
<dbReference type="Proteomes" id="UP000801492">
    <property type="component" value="Unassembled WGS sequence"/>
</dbReference>
<dbReference type="AlphaFoldDB" id="A0A8K0G510"/>
<evidence type="ECO:0000313" key="3">
    <source>
        <dbReference type="Proteomes" id="UP000801492"/>
    </source>
</evidence>
<accession>A0A8K0G510</accession>
<evidence type="ECO:0008006" key="4">
    <source>
        <dbReference type="Google" id="ProtNLM"/>
    </source>
</evidence>
<feature type="compositionally biased region" description="Acidic residues" evidence="1">
    <location>
        <begin position="77"/>
        <end position="97"/>
    </location>
</feature>
<dbReference type="EMBL" id="VTPC01019567">
    <property type="protein sequence ID" value="KAF2891915.1"/>
    <property type="molecule type" value="Genomic_DNA"/>
</dbReference>
<evidence type="ECO:0000313" key="2">
    <source>
        <dbReference type="EMBL" id="KAF2891915.1"/>
    </source>
</evidence>
<feature type="region of interest" description="Disordered" evidence="1">
    <location>
        <begin position="30"/>
        <end position="97"/>
    </location>
</feature>